<dbReference type="PROSITE" id="PS50110">
    <property type="entry name" value="RESPONSE_REGULATORY"/>
    <property type="match status" value="1"/>
</dbReference>
<dbReference type="PANTHER" id="PTHR44591">
    <property type="entry name" value="STRESS RESPONSE REGULATOR PROTEIN 1"/>
    <property type="match status" value="1"/>
</dbReference>
<dbReference type="InterPro" id="IPR024186">
    <property type="entry name" value="Sig_transdc_resp-reg_PatA"/>
</dbReference>
<gene>
    <name evidence="5" type="ordered locus">Cyast_2570</name>
</gene>
<dbReference type="GO" id="GO:0043158">
    <property type="term" value="P:heterocyst development"/>
    <property type="evidence" value="ECO:0007669"/>
    <property type="project" value="UniProtKB-KW"/>
</dbReference>
<dbReference type="Pfam" id="PF14332">
    <property type="entry name" value="DUF4388"/>
    <property type="match status" value="1"/>
</dbReference>
<evidence type="ECO:0000256" key="3">
    <source>
        <dbReference type="PROSITE-ProRule" id="PRU00169"/>
    </source>
</evidence>
<dbReference type="AlphaFoldDB" id="K9YQX1"/>
<evidence type="ECO:0000313" key="6">
    <source>
        <dbReference type="Proteomes" id="UP000010483"/>
    </source>
</evidence>
<evidence type="ECO:0000313" key="5">
    <source>
        <dbReference type="EMBL" id="AFZ48513.1"/>
    </source>
</evidence>
<comment type="function">
    <text evidence="2">Controls heterocyst pattern formation.</text>
</comment>
<dbReference type="PANTHER" id="PTHR44591:SF3">
    <property type="entry name" value="RESPONSE REGULATORY DOMAIN-CONTAINING PROTEIN"/>
    <property type="match status" value="1"/>
</dbReference>
<comment type="induction">
    <text evidence="2">By nitrogen starvation.</text>
</comment>
<dbReference type="Gene3D" id="3.40.50.2300">
    <property type="match status" value="1"/>
</dbReference>
<keyword evidence="2" id="KW-0364">Heterocyst</keyword>
<dbReference type="BioCyc" id="CSTA292563:G1353-2573-MONOMER"/>
<accession>K9YQX1</accession>
<proteinExistence type="evidence at transcript level"/>
<dbReference type="InterPro" id="IPR001789">
    <property type="entry name" value="Sig_transdc_resp-reg_receiver"/>
</dbReference>
<dbReference type="InterPro" id="IPR011006">
    <property type="entry name" value="CheY-like_superfamily"/>
</dbReference>
<dbReference type="STRING" id="292563.Cyast_2570"/>
<dbReference type="eggNOG" id="COG3706">
    <property type="taxonomic scope" value="Bacteria"/>
</dbReference>
<keyword evidence="2" id="KW-0902">Two-component regulatory system</keyword>
<dbReference type="SUPFAM" id="SSF52172">
    <property type="entry name" value="CheY-like"/>
    <property type="match status" value="1"/>
</dbReference>
<dbReference type="Proteomes" id="UP000010483">
    <property type="component" value="Chromosome"/>
</dbReference>
<dbReference type="InterPro" id="IPR025497">
    <property type="entry name" value="PatA-like_N"/>
</dbReference>
<evidence type="ECO:0000256" key="2">
    <source>
        <dbReference type="PIRNR" id="PIRNR005897"/>
    </source>
</evidence>
<dbReference type="EMBL" id="CP003940">
    <property type="protein sequence ID" value="AFZ48513.1"/>
    <property type="molecule type" value="Genomic_DNA"/>
</dbReference>
<organism evidence="5 6">
    <name type="scientific">Cyanobacterium stanieri (strain ATCC 29140 / PCC 7202)</name>
    <dbReference type="NCBI Taxonomy" id="292563"/>
    <lineage>
        <taxon>Bacteria</taxon>
        <taxon>Bacillati</taxon>
        <taxon>Cyanobacteriota</taxon>
        <taxon>Cyanophyceae</taxon>
        <taxon>Oscillatoriophycideae</taxon>
        <taxon>Chroococcales</taxon>
        <taxon>Geminocystaceae</taxon>
        <taxon>Cyanobacterium</taxon>
    </lineage>
</organism>
<dbReference type="GO" id="GO:0030428">
    <property type="term" value="C:cell septum"/>
    <property type="evidence" value="ECO:0007669"/>
    <property type="project" value="UniProtKB-SubCell"/>
</dbReference>
<evidence type="ECO:0000259" key="4">
    <source>
        <dbReference type="PROSITE" id="PS50110"/>
    </source>
</evidence>
<dbReference type="GO" id="GO:0000160">
    <property type="term" value="P:phosphorelay signal transduction system"/>
    <property type="evidence" value="ECO:0007669"/>
    <property type="project" value="UniProtKB-KW"/>
</dbReference>
<feature type="modified residue" description="4-aspartylphosphate" evidence="3">
    <location>
        <position position="350"/>
    </location>
</feature>
<dbReference type="InterPro" id="IPR050595">
    <property type="entry name" value="Bact_response_regulator"/>
</dbReference>
<name>K9YQX1_CYASC</name>
<comment type="subcellular location">
    <subcellularLocation>
        <location evidence="2">Cell septum</location>
    </subcellularLocation>
</comment>
<keyword evidence="1 3" id="KW-0597">Phosphoprotein</keyword>
<sequence length="426" mass="48180">MKSKINPIAILEYGCTHKLTADLQLTFDSITWNIYFINGELKYAHHSLQSLATLKYYLTRLAPNVGSSINAGNLKKDVNNLEITKVINALLHHQKISPREKNILLKDLTLDALESFLWLQEGDYQWHPLQEAQVLKMKVSLGKDMMDLSTMIKSLQIRHQLWQKLSKVVISPYQRPLFVNPSLARQKVPQGNLSPTVLVQLSKLMKKATIRDLATFLKQDELKIATLLAPYIRAGVITLQDANHPYSALPNVSFTSATIPEKVSSPQTQQKIEVITKSVENSANGEKSVKVSARVGQKKYKIISIDDSPTMLATIKDYLNDDKFEVLTVENPMESLSYLFESKPDLILMDLSMPRINGNRLSQILKSSSIFKNVPIVIISGNKNMLDKEKMDAIGAKDFLAKPFSREDLLKVVYKYFQNQYSTVAQ</sequence>
<reference evidence="6" key="1">
    <citation type="journal article" date="2013" name="Proc. Natl. Acad. Sci. U.S.A.">
        <title>Improving the coverage of the cyanobacterial phylum using diversity-driven genome sequencing.</title>
        <authorList>
            <person name="Shih P.M."/>
            <person name="Wu D."/>
            <person name="Latifi A."/>
            <person name="Axen S.D."/>
            <person name="Fewer D.P."/>
            <person name="Talla E."/>
            <person name="Calteau A."/>
            <person name="Cai F."/>
            <person name="Tandeau de Marsac N."/>
            <person name="Rippka R."/>
            <person name="Herdman M."/>
            <person name="Sivonen K."/>
            <person name="Coursin T."/>
            <person name="Laurent T."/>
            <person name="Goodwin L."/>
            <person name="Nolan M."/>
            <person name="Davenport K.W."/>
            <person name="Han C.S."/>
            <person name="Rubin E.M."/>
            <person name="Eisen J.A."/>
            <person name="Woyke T."/>
            <person name="Gugger M."/>
            <person name="Kerfeld C.A."/>
        </authorList>
    </citation>
    <scope>NUCLEOTIDE SEQUENCE [LARGE SCALE GENOMIC DNA]</scope>
    <source>
        <strain evidence="6">ATCC 29140 / PCC 7202</strain>
    </source>
</reference>
<dbReference type="KEGG" id="csn:Cyast_2570"/>
<evidence type="ECO:0000256" key="1">
    <source>
        <dbReference type="ARBA" id="ARBA00022553"/>
    </source>
</evidence>
<dbReference type="PIRSF" id="PIRSF005897">
    <property type="entry name" value="RR_PatA"/>
    <property type="match status" value="1"/>
</dbReference>
<dbReference type="HOGENOM" id="CLU_031371_1_1_3"/>
<dbReference type="SMART" id="SM00448">
    <property type="entry name" value="REC"/>
    <property type="match status" value="1"/>
</dbReference>
<feature type="domain" description="Response regulatory" evidence="4">
    <location>
        <begin position="301"/>
        <end position="417"/>
    </location>
</feature>
<dbReference type="Pfam" id="PF00072">
    <property type="entry name" value="Response_reg"/>
    <property type="match status" value="1"/>
</dbReference>
<keyword evidence="6" id="KW-1185">Reference proteome</keyword>
<protein>
    <recommendedName>
        <fullName evidence="2">Protein PatA</fullName>
    </recommendedName>
</protein>